<dbReference type="PROSITE" id="PS51257">
    <property type="entry name" value="PROKAR_LIPOPROTEIN"/>
    <property type="match status" value="1"/>
</dbReference>
<dbReference type="Proteomes" id="UP000001693">
    <property type="component" value="Chromosome"/>
</dbReference>
<dbReference type="EMBL" id="CP001013">
    <property type="protein sequence ID" value="ACB32375.1"/>
    <property type="molecule type" value="Genomic_DNA"/>
</dbReference>
<evidence type="ECO:0000313" key="4">
    <source>
        <dbReference type="Proteomes" id="UP000001693"/>
    </source>
</evidence>
<dbReference type="RefSeq" id="WP_012345137.1">
    <property type="nucleotide sequence ID" value="NC_010524.1"/>
</dbReference>
<keyword evidence="1" id="KW-0732">Signal</keyword>
<keyword evidence="3" id="KW-0449">Lipoprotein</keyword>
<sequence length="216" mass="23076" precursor="true">MNRSPRPSRPLPSRRRHFLKAAAAASALWWLAGCASIDQVSVDVTTYGAWPSGRAPGRYAFERLPSQVQAGAAQDQLEAAAGAALERVGFSRAADAAQADVLVQFGARQGKLVDPPPMFGWGIGLGFPIGGRSSMGLGMHTGSGWYGDRVRDYRELGLLLLDRASHRVLVEVQARHESRYGGDDLSEALFDAALSGFPALPAGERRVTVPLPPASR</sequence>
<dbReference type="HOGENOM" id="CLU_107152_0_0_4"/>
<dbReference type="InterPro" id="IPR006311">
    <property type="entry name" value="TAT_signal"/>
</dbReference>
<dbReference type="OrthoDB" id="8687009at2"/>
<dbReference type="eggNOG" id="ENOG50330E3">
    <property type="taxonomic scope" value="Bacteria"/>
</dbReference>
<evidence type="ECO:0000313" key="3">
    <source>
        <dbReference type="EMBL" id="ACB32375.1"/>
    </source>
</evidence>
<feature type="signal peptide" evidence="1">
    <location>
        <begin position="1"/>
        <end position="35"/>
    </location>
</feature>
<dbReference type="Pfam" id="PF13590">
    <property type="entry name" value="DUF4136"/>
    <property type="match status" value="1"/>
</dbReference>
<dbReference type="InterPro" id="IPR025411">
    <property type="entry name" value="DUF4136"/>
</dbReference>
<gene>
    <name evidence="3" type="ordered locus">Lcho_0100</name>
</gene>
<feature type="chain" id="PRO_5002772843" evidence="1">
    <location>
        <begin position="36"/>
        <end position="216"/>
    </location>
</feature>
<reference evidence="3 4" key="1">
    <citation type="submission" date="2008-03" db="EMBL/GenBank/DDBJ databases">
        <title>Complete sequence of Leptothrix cholodnii SP-6.</title>
        <authorList>
            <consortium name="US DOE Joint Genome Institute"/>
            <person name="Copeland A."/>
            <person name="Lucas S."/>
            <person name="Lapidus A."/>
            <person name="Glavina del Rio T."/>
            <person name="Dalin E."/>
            <person name="Tice H."/>
            <person name="Bruce D."/>
            <person name="Goodwin L."/>
            <person name="Pitluck S."/>
            <person name="Chertkov O."/>
            <person name="Brettin T."/>
            <person name="Detter J.C."/>
            <person name="Han C."/>
            <person name="Kuske C.R."/>
            <person name="Schmutz J."/>
            <person name="Larimer F."/>
            <person name="Land M."/>
            <person name="Hauser L."/>
            <person name="Kyrpides N."/>
            <person name="Lykidis A."/>
            <person name="Emerson D."/>
            <person name="Richardson P."/>
        </authorList>
    </citation>
    <scope>NUCLEOTIDE SEQUENCE [LARGE SCALE GENOMIC DNA]</scope>
    <source>
        <strain evidence="4">ATCC 51168 / LMG 8142 / SP-6</strain>
    </source>
</reference>
<dbReference type="STRING" id="395495.Lcho_0100"/>
<organism evidence="3 4">
    <name type="scientific">Leptothrix cholodnii (strain ATCC 51168 / LMG 8142 / SP-6)</name>
    <name type="common">Leptothrix discophora (strain SP-6)</name>
    <dbReference type="NCBI Taxonomy" id="395495"/>
    <lineage>
        <taxon>Bacteria</taxon>
        <taxon>Pseudomonadati</taxon>
        <taxon>Pseudomonadota</taxon>
        <taxon>Betaproteobacteria</taxon>
        <taxon>Burkholderiales</taxon>
        <taxon>Sphaerotilaceae</taxon>
        <taxon>Leptothrix</taxon>
    </lineage>
</organism>
<evidence type="ECO:0000259" key="2">
    <source>
        <dbReference type="Pfam" id="PF13590"/>
    </source>
</evidence>
<proteinExistence type="predicted"/>
<dbReference type="KEGG" id="lch:Lcho_0100"/>
<keyword evidence="4" id="KW-1185">Reference proteome</keyword>
<feature type="domain" description="DUF4136" evidence="2">
    <location>
        <begin position="45"/>
        <end position="198"/>
    </location>
</feature>
<accession>B1Y628</accession>
<evidence type="ECO:0000256" key="1">
    <source>
        <dbReference type="SAM" id="SignalP"/>
    </source>
</evidence>
<protein>
    <submittedName>
        <fullName evidence="3">Putative lipoprotein</fullName>
    </submittedName>
</protein>
<dbReference type="AlphaFoldDB" id="B1Y628"/>
<name>B1Y628_LEPCP</name>
<dbReference type="PROSITE" id="PS51318">
    <property type="entry name" value="TAT"/>
    <property type="match status" value="1"/>
</dbReference>